<proteinExistence type="predicted"/>
<dbReference type="Pfam" id="PF04082">
    <property type="entry name" value="Fungal_trans"/>
    <property type="match status" value="1"/>
</dbReference>
<comment type="subcellular location">
    <subcellularLocation>
        <location evidence="1">Nucleus</location>
    </subcellularLocation>
</comment>
<evidence type="ECO:0000256" key="3">
    <source>
        <dbReference type="ARBA" id="ARBA00023163"/>
    </source>
</evidence>
<accession>R9UMJ1</accession>
<dbReference type="SMART" id="SM00906">
    <property type="entry name" value="Fungal_trans"/>
    <property type="match status" value="1"/>
</dbReference>
<dbReference type="PANTHER" id="PTHR31001:SF74">
    <property type="entry name" value="ZN(II)2CYS6 TRANSCRIPTION FACTOR (EUROFUNG)"/>
    <property type="match status" value="1"/>
</dbReference>
<reference evidence="7" key="1">
    <citation type="submission" date="2012-11" db="EMBL/GenBank/DDBJ databases">
        <authorList>
            <person name="Chen C.-C."/>
            <person name="Wang C.-L."/>
            <person name="Sung L.-M."/>
            <person name="Chiu S.-H."/>
            <person name="Liaw L.-L."/>
            <person name="Yuan G.-F."/>
            <person name="Liao C.-C."/>
        </authorList>
    </citation>
    <scope>NUCLEOTIDE SEQUENCE</scope>
</reference>
<dbReference type="GO" id="GO:0005634">
    <property type="term" value="C:nucleus"/>
    <property type="evidence" value="ECO:0007669"/>
    <property type="project" value="UniProtKB-SubCell"/>
</dbReference>
<name>R9UMJ1_MONPI</name>
<dbReference type="GO" id="GO:0003677">
    <property type="term" value="F:DNA binding"/>
    <property type="evidence" value="ECO:0007669"/>
    <property type="project" value="InterPro"/>
</dbReference>
<dbReference type="GO" id="GO:0006351">
    <property type="term" value="P:DNA-templated transcription"/>
    <property type="evidence" value="ECO:0007669"/>
    <property type="project" value="InterPro"/>
</dbReference>
<feature type="chain" id="PRO_5004490316" evidence="5">
    <location>
        <begin position="18"/>
        <end position="460"/>
    </location>
</feature>
<dbReference type="CDD" id="cd12148">
    <property type="entry name" value="fungal_TF_MHR"/>
    <property type="match status" value="1"/>
</dbReference>
<dbReference type="InterPro" id="IPR050613">
    <property type="entry name" value="Sec_Metabolite_Reg"/>
</dbReference>
<dbReference type="PANTHER" id="PTHR31001">
    <property type="entry name" value="UNCHARACTERIZED TRANSCRIPTIONAL REGULATORY PROTEIN"/>
    <property type="match status" value="1"/>
</dbReference>
<sequence length="460" mass="51569">MWIGLLFGVMCLGAAFQRQRSSQMPDPQQLVRLYRERIIQCLVVGKYAKCAPYTLETLLLYLNIESLQSEDTRVETWILLGVIVRLALRMGYHRDASHFPHISPFAAEMRRRVWALIVQFDCLTSAQVGLPRMIRDSQSDTAEPRNLLDEDFDEDSTALPLPQPSTVQTPVQYIVAKNRIVAVFGRICDLITSSRAPSYTEVMQLDETLHETYRCVPGGLQMRPMTRSLTDGATVILRRMYIVLLYHKAVCMLHHRYMVPARTDGRYAYSRSTCVAAALQIVSHQWTLHNEAQPGGRLYEERWKVSSLVKSTFFLGTTILCAELDCSLHKEPADAEQSPAETGLRQQVIQALHNSHTIWRQASDSSREARLAADVSGLLLTRAQRKWKLEMRQAGNMGMSSETPFMGVSIPPQSTTMAAAAVAQPLSMPQLLQFNTAAHIDYSDVGAEPLGLVSAPLGYG</sequence>
<evidence type="ECO:0000313" key="7">
    <source>
        <dbReference type="EMBL" id="AGN71612.1"/>
    </source>
</evidence>
<gene>
    <name evidence="7" type="ORF">2370R2</name>
</gene>
<keyword evidence="2" id="KW-0805">Transcription regulation</keyword>
<evidence type="ECO:0000256" key="1">
    <source>
        <dbReference type="ARBA" id="ARBA00004123"/>
    </source>
</evidence>
<evidence type="ECO:0000256" key="4">
    <source>
        <dbReference type="ARBA" id="ARBA00023242"/>
    </source>
</evidence>
<protein>
    <submittedName>
        <fullName evidence="7">Putative transcriptional regulatory protein</fullName>
    </submittedName>
</protein>
<evidence type="ECO:0000259" key="6">
    <source>
        <dbReference type="SMART" id="SM00906"/>
    </source>
</evidence>
<keyword evidence="5" id="KW-0732">Signal</keyword>
<keyword evidence="3" id="KW-0804">Transcription</keyword>
<dbReference type="EMBL" id="KC148521">
    <property type="protein sequence ID" value="AGN71612.1"/>
    <property type="molecule type" value="Genomic_DNA"/>
</dbReference>
<dbReference type="GO" id="GO:0008270">
    <property type="term" value="F:zinc ion binding"/>
    <property type="evidence" value="ECO:0007669"/>
    <property type="project" value="InterPro"/>
</dbReference>
<evidence type="ECO:0000256" key="5">
    <source>
        <dbReference type="SAM" id="SignalP"/>
    </source>
</evidence>
<organism evidence="7">
    <name type="scientific">Monascus pilosus</name>
    <name type="common">Red mold</name>
    <dbReference type="NCBI Taxonomy" id="89488"/>
    <lineage>
        <taxon>Eukaryota</taxon>
        <taxon>Fungi</taxon>
        <taxon>Dikarya</taxon>
        <taxon>Ascomycota</taxon>
        <taxon>Pezizomycotina</taxon>
        <taxon>Eurotiomycetes</taxon>
        <taxon>Eurotiomycetidae</taxon>
        <taxon>Eurotiales</taxon>
        <taxon>Aspergillaceae</taxon>
        <taxon>Monascus</taxon>
    </lineage>
</organism>
<keyword evidence="4" id="KW-0539">Nucleus</keyword>
<feature type="signal peptide" evidence="5">
    <location>
        <begin position="1"/>
        <end position="17"/>
    </location>
</feature>
<dbReference type="InterPro" id="IPR007219">
    <property type="entry name" value="XnlR_reg_dom"/>
</dbReference>
<evidence type="ECO:0000256" key="2">
    <source>
        <dbReference type="ARBA" id="ARBA00023015"/>
    </source>
</evidence>
<feature type="domain" description="Xylanolytic transcriptional activator regulatory" evidence="6">
    <location>
        <begin position="76"/>
        <end position="150"/>
    </location>
</feature>
<dbReference type="AlphaFoldDB" id="R9UMJ1"/>
<reference evidence="7" key="2">
    <citation type="journal article" date="2013" name="Appl. Microbiol. Biotechnol.">
        <title>Genetic localization and in vivo characterization of a Monascus azaphilone pigment biosynthetic gene cluster.</title>
        <authorList>
            <person name="Balakrishnan B."/>
            <person name="Karki S."/>
            <person name="Chiu S.H."/>
            <person name="Kim H.J."/>
            <person name="Suh J.W."/>
            <person name="Nam B."/>
            <person name="Yoon Y.M."/>
            <person name="Chen C.C."/>
            <person name="Kwon H.J."/>
        </authorList>
    </citation>
    <scope>NUCLEOTIDE SEQUENCE</scope>
</reference>